<proteinExistence type="predicted"/>
<dbReference type="Proteomes" id="UP000789375">
    <property type="component" value="Unassembled WGS sequence"/>
</dbReference>
<keyword evidence="2" id="KW-1185">Reference proteome</keyword>
<sequence length="80" mass="9114">LAVVRNQIQCNYTAPRKYTKPKNITSIKLVEIKDFTSSLISKFWNVSHSLTPPLPLKPFVLMQSNASAPEISAHRFERSQ</sequence>
<dbReference type="AlphaFoldDB" id="A0A9N9NFK8"/>
<comment type="caution">
    <text evidence="1">The sequence shown here is derived from an EMBL/GenBank/DDBJ whole genome shotgun (WGS) entry which is preliminary data.</text>
</comment>
<protein>
    <submittedName>
        <fullName evidence="1">16390_t:CDS:1</fullName>
    </submittedName>
</protein>
<reference evidence="1" key="1">
    <citation type="submission" date="2021-06" db="EMBL/GenBank/DDBJ databases">
        <authorList>
            <person name="Kallberg Y."/>
            <person name="Tangrot J."/>
            <person name="Rosling A."/>
        </authorList>
    </citation>
    <scope>NUCLEOTIDE SEQUENCE</scope>
    <source>
        <strain evidence="1">87-6 pot B 2015</strain>
    </source>
</reference>
<name>A0A9N9NFK8_FUNMO</name>
<gene>
    <name evidence="1" type="ORF">FMOSSE_LOCUS15561</name>
</gene>
<organism evidence="1 2">
    <name type="scientific">Funneliformis mosseae</name>
    <name type="common">Endomycorrhizal fungus</name>
    <name type="synonym">Glomus mosseae</name>
    <dbReference type="NCBI Taxonomy" id="27381"/>
    <lineage>
        <taxon>Eukaryota</taxon>
        <taxon>Fungi</taxon>
        <taxon>Fungi incertae sedis</taxon>
        <taxon>Mucoromycota</taxon>
        <taxon>Glomeromycotina</taxon>
        <taxon>Glomeromycetes</taxon>
        <taxon>Glomerales</taxon>
        <taxon>Glomeraceae</taxon>
        <taxon>Funneliformis</taxon>
    </lineage>
</organism>
<accession>A0A9N9NFK8</accession>
<dbReference type="EMBL" id="CAJVPP010016330">
    <property type="protein sequence ID" value="CAG8729261.1"/>
    <property type="molecule type" value="Genomic_DNA"/>
</dbReference>
<feature type="non-terminal residue" evidence="1">
    <location>
        <position position="80"/>
    </location>
</feature>
<evidence type="ECO:0000313" key="2">
    <source>
        <dbReference type="Proteomes" id="UP000789375"/>
    </source>
</evidence>
<feature type="non-terminal residue" evidence="1">
    <location>
        <position position="1"/>
    </location>
</feature>
<evidence type="ECO:0000313" key="1">
    <source>
        <dbReference type="EMBL" id="CAG8729261.1"/>
    </source>
</evidence>